<accession>A0A249DX52</accession>
<evidence type="ECO:0000313" key="1">
    <source>
        <dbReference type="EMBL" id="ASX26124.1"/>
    </source>
</evidence>
<organism evidence="1 2">
    <name type="scientific">Candidatus Hamiltonella defensa</name>
    <name type="common">Bemisia tabaci</name>
    <dbReference type="NCBI Taxonomy" id="672795"/>
    <lineage>
        <taxon>Bacteria</taxon>
        <taxon>Pseudomonadati</taxon>
        <taxon>Pseudomonadota</taxon>
        <taxon>Gammaproteobacteria</taxon>
        <taxon>Enterobacterales</taxon>
        <taxon>Enterobacteriaceae</taxon>
        <taxon>aphid secondary symbionts</taxon>
        <taxon>Candidatus Williamhamiltonella</taxon>
    </lineage>
</organism>
<protein>
    <submittedName>
        <fullName evidence="1">Phage holin, lambda family</fullName>
    </submittedName>
</protein>
<reference evidence="2" key="1">
    <citation type="submission" date="2016-06" db="EMBL/GenBank/DDBJ databases">
        <authorList>
            <person name="Chen W."/>
            <person name="Hasegawa D.K."/>
        </authorList>
    </citation>
    <scope>NUCLEOTIDE SEQUENCE [LARGE SCALE GENOMIC DNA]</scope>
    <source>
        <strain evidence="2">MEAM1</strain>
    </source>
</reference>
<dbReference type="InterPro" id="IPR006481">
    <property type="entry name" value="Phage_lambda_GpS_holin"/>
</dbReference>
<reference evidence="1 2" key="2">
    <citation type="submission" date="2017-09" db="EMBL/GenBank/DDBJ databases">
        <title>The genome of whitefly Bemisia tabaci, a global crop pest, provides novel insights into virus transmission, host adaptation and insecticide resistance.</title>
        <authorList>
            <person name="Kaur N."/>
            <person name="Kliot A."/>
            <person name="Pinheiro P.V."/>
            <person name="Luan J."/>
            <person name="Zheng Y."/>
            <person name="Liu W."/>
            <person name="Sun H."/>
            <person name="Yang X."/>
            <person name="Xu Y."/>
            <person name="Luo Y."/>
            <person name="Kruse A."/>
            <person name="Fisher T.W."/>
            <person name="Nelson D.R."/>
            <person name="Elimelech M."/>
            <person name="MacCoss M."/>
            <person name="Johnson R."/>
            <person name="Cohen E."/>
            <person name="Hunter W.B."/>
            <person name="Brown J.K."/>
            <person name="Jander G."/>
            <person name="Cilia M."/>
            <person name="Douglas A.E."/>
            <person name="Ghanim M."/>
            <person name="Simmons A.M."/>
            <person name="Wintermantel W.M."/>
            <person name="Ling K.-S."/>
            <person name="Fei Z."/>
        </authorList>
    </citation>
    <scope>NUCLEOTIDE SEQUENCE [LARGE SCALE GENOMIC DNA]</scope>
    <source>
        <strain evidence="1 2">MEAM1</strain>
    </source>
</reference>
<gene>
    <name evidence="1" type="ORF">BA171_03170</name>
</gene>
<dbReference type="Proteomes" id="UP000216438">
    <property type="component" value="Chromosome"/>
</dbReference>
<proteinExistence type="predicted"/>
<dbReference type="AlphaFoldDB" id="A0A249DX52"/>
<sequence>MFIISEFCKSLLDILRHQGACAALAFMMAWLRARYHRKGFYRSLLDALMCAMLGGVAHQLLQFLGLTADYSWLASVVIGYLGVDHIGSWLKKKTGKL</sequence>
<dbReference type="NCBIfam" id="TIGR01594">
    <property type="entry name" value="holin_lambda"/>
    <property type="match status" value="1"/>
</dbReference>
<dbReference type="OrthoDB" id="6456698at2"/>
<dbReference type="RefSeq" id="WP_016857350.1">
    <property type="nucleotide sequence ID" value="NZ_CP016303.1"/>
</dbReference>
<dbReference type="Pfam" id="PF05106">
    <property type="entry name" value="Phage_holin_3_1"/>
    <property type="match status" value="1"/>
</dbReference>
<dbReference type="EMBL" id="CP016303">
    <property type="protein sequence ID" value="ASX26124.1"/>
    <property type="molecule type" value="Genomic_DNA"/>
</dbReference>
<name>A0A249DX52_9ENTR</name>
<evidence type="ECO:0000313" key="2">
    <source>
        <dbReference type="Proteomes" id="UP000216438"/>
    </source>
</evidence>